<dbReference type="RefSeq" id="WP_253853626.1">
    <property type="nucleotide sequence ID" value="NZ_BAAALM010000006.1"/>
</dbReference>
<protein>
    <submittedName>
        <fullName evidence="2">Uncharacterized protein</fullName>
    </submittedName>
</protein>
<organism evidence="2 3">
    <name type="scientific">Prauserella alba</name>
    <dbReference type="NCBI Taxonomy" id="176898"/>
    <lineage>
        <taxon>Bacteria</taxon>
        <taxon>Bacillati</taxon>
        <taxon>Actinomycetota</taxon>
        <taxon>Actinomycetes</taxon>
        <taxon>Pseudonocardiales</taxon>
        <taxon>Pseudonocardiaceae</taxon>
        <taxon>Prauserella</taxon>
    </lineage>
</organism>
<dbReference type="Proteomes" id="UP001500467">
    <property type="component" value="Unassembled WGS sequence"/>
</dbReference>
<gene>
    <name evidence="2" type="ORF">GCM10009675_19160</name>
</gene>
<proteinExistence type="predicted"/>
<name>A0ABN1VAP4_9PSEU</name>
<feature type="region of interest" description="Disordered" evidence="1">
    <location>
        <begin position="55"/>
        <end position="74"/>
    </location>
</feature>
<accession>A0ABN1VAP4</accession>
<evidence type="ECO:0000313" key="3">
    <source>
        <dbReference type="Proteomes" id="UP001500467"/>
    </source>
</evidence>
<keyword evidence="3" id="KW-1185">Reference proteome</keyword>
<evidence type="ECO:0000256" key="1">
    <source>
        <dbReference type="SAM" id="MobiDB-lite"/>
    </source>
</evidence>
<evidence type="ECO:0000313" key="2">
    <source>
        <dbReference type="EMBL" id="GAA1202315.1"/>
    </source>
</evidence>
<dbReference type="EMBL" id="BAAALM010000006">
    <property type="protein sequence ID" value="GAA1202315.1"/>
    <property type="molecule type" value="Genomic_DNA"/>
</dbReference>
<reference evidence="2 3" key="1">
    <citation type="journal article" date="2019" name="Int. J. Syst. Evol. Microbiol.">
        <title>The Global Catalogue of Microorganisms (GCM) 10K type strain sequencing project: providing services to taxonomists for standard genome sequencing and annotation.</title>
        <authorList>
            <consortium name="The Broad Institute Genomics Platform"/>
            <consortium name="The Broad Institute Genome Sequencing Center for Infectious Disease"/>
            <person name="Wu L."/>
            <person name="Ma J."/>
        </authorList>
    </citation>
    <scope>NUCLEOTIDE SEQUENCE [LARGE SCALE GENOMIC DNA]</scope>
    <source>
        <strain evidence="2 3">JCM 13022</strain>
    </source>
</reference>
<sequence>MIALLFVAGLVLVLAGIGRTVCHPGLPFEVEPAFARHVVTGMAVLWRIGLAGSEAHDRAGSAGARRRATPDDMA</sequence>
<comment type="caution">
    <text evidence="2">The sequence shown here is derived from an EMBL/GenBank/DDBJ whole genome shotgun (WGS) entry which is preliminary data.</text>
</comment>